<accession>A0A6G6Y544</accession>
<evidence type="ECO:0000313" key="1">
    <source>
        <dbReference type="EMBL" id="QIG79696.1"/>
    </source>
</evidence>
<dbReference type="EMBL" id="CP049109">
    <property type="protein sequence ID" value="QIG79696.1"/>
    <property type="molecule type" value="Genomic_DNA"/>
</dbReference>
<gene>
    <name evidence="1" type="ORF">G5C33_07745</name>
</gene>
<keyword evidence="2" id="KW-1185">Reference proteome</keyword>
<dbReference type="AlphaFoldDB" id="A0A6G6Y544"/>
<evidence type="ECO:0000313" key="2">
    <source>
        <dbReference type="Proteomes" id="UP000501568"/>
    </source>
</evidence>
<organism evidence="1 2">
    <name type="scientific">Stakelama tenebrarum</name>
    <dbReference type="NCBI Taxonomy" id="2711215"/>
    <lineage>
        <taxon>Bacteria</taxon>
        <taxon>Pseudomonadati</taxon>
        <taxon>Pseudomonadota</taxon>
        <taxon>Alphaproteobacteria</taxon>
        <taxon>Sphingomonadales</taxon>
        <taxon>Sphingomonadaceae</taxon>
        <taxon>Stakelama</taxon>
    </lineage>
</organism>
<dbReference type="Pfam" id="PF10094">
    <property type="entry name" value="DUF2332"/>
    <property type="match status" value="1"/>
</dbReference>
<protein>
    <submittedName>
        <fullName evidence="1">DUF2332 family protein</fullName>
    </submittedName>
</protein>
<dbReference type="Proteomes" id="UP000501568">
    <property type="component" value="Chromosome"/>
</dbReference>
<dbReference type="KEGG" id="spzr:G5C33_07745"/>
<name>A0A6G6Y544_9SPHN</name>
<dbReference type="PIRSF" id="PIRSF012608">
    <property type="entry name" value="UCP012608"/>
    <property type="match status" value="1"/>
</dbReference>
<dbReference type="InterPro" id="IPR011200">
    <property type="entry name" value="UCP012608"/>
</dbReference>
<dbReference type="RefSeq" id="WP_165326696.1">
    <property type="nucleotide sequence ID" value="NZ_CP049109.1"/>
</dbReference>
<reference evidence="1 2" key="1">
    <citation type="submission" date="2020-02" db="EMBL/GenBank/DDBJ databases">
        <authorList>
            <person name="Zheng R.K."/>
            <person name="Sun C.M."/>
        </authorList>
    </citation>
    <scope>NUCLEOTIDE SEQUENCE [LARGE SCALE GENOMIC DNA]</scope>
    <source>
        <strain evidence="2">zrk23</strain>
    </source>
</reference>
<proteinExistence type="predicted"/>
<sequence length="346" mass="37832">MNMLVAIDEIGELRRQAVVASRLGSPFVANILEAGERQLRRAPATRALVTGWPGDASAAALAMRFNAAMHFLARQGMLPRLTALYRREHDDFDGAVGAALAARDNFIAEWMRNPPQTNEVSRSAAIVAALLVLREQTGLPVALHEIGSSCGLNLNLARYRHDLGGTAVGDPNSPVRVAPRWEGAPPPAQPLEVVSARGVDLYPLDARSAATRERLLAHIWADQTARSARLEAALDLARAHCPDVEQGDAVPWLAERLAEPQQQGVCRVVFHSMVLQYLDADARRAVGTMLAEAGARATPERPLAQIGFEWTADRSEVRLTLTVWPTGEARLLATCQAYGDWIRWRR</sequence>